<evidence type="ECO:0000313" key="3">
    <source>
        <dbReference type="Proteomes" id="UP001589647"/>
    </source>
</evidence>
<protein>
    <submittedName>
        <fullName evidence="2">Uncharacterized protein</fullName>
    </submittedName>
</protein>
<organism evidence="2 3">
    <name type="scientific">Nonomuraea spiralis</name>
    <dbReference type="NCBI Taxonomy" id="46182"/>
    <lineage>
        <taxon>Bacteria</taxon>
        <taxon>Bacillati</taxon>
        <taxon>Actinomycetota</taxon>
        <taxon>Actinomycetes</taxon>
        <taxon>Streptosporangiales</taxon>
        <taxon>Streptosporangiaceae</taxon>
        <taxon>Nonomuraea</taxon>
    </lineage>
</organism>
<gene>
    <name evidence="2" type="ORF">ACFFV7_41985</name>
</gene>
<dbReference type="EMBL" id="JBHMEI010000066">
    <property type="protein sequence ID" value="MFB9207813.1"/>
    <property type="molecule type" value="Genomic_DNA"/>
</dbReference>
<evidence type="ECO:0000313" key="2">
    <source>
        <dbReference type="EMBL" id="MFB9207813.1"/>
    </source>
</evidence>
<comment type="caution">
    <text evidence="2">The sequence shown here is derived from an EMBL/GenBank/DDBJ whole genome shotgun (WGS) entry which is preliminary data.</text>
</comment>
<feature type="region of interest" description="Disordered" evidence="1">
    <location>
        <begin position="11"/>
        <end position="46"/>
    </location>
</feature>
<dbReference type="RefSeq" id="WP_189652671.1">
    <property type="nucleotide sequence ID" value="NZ_BMRC01000030.1"/>
</dbReference>
<keyword evidence="3" id="KW-1185">Reference proteome</keyword>
<evidence type="ECO:0000256" key="1">
    <source>
        <dbReference type="SAM" id="MobiDB-lite"/>
    </source>
</evidence>
<name>A0ABV5IUT8_9ACTN</name>
<reference evidence="2 3" key="1">
    <citation type="submission" date="2024-09" db="EMBL/GenBank/DDBJ databases">
        <authorList>
            <person name="Sun Q."/>
            <person name="Mori K."/>
        </authorList>
    </citation>
    <scope>NUCLEOTIDE SEQUENCE [LARGE SCALE GENOMIC DNA]</scope>
    <source>
        <strain evidence="2 3">CCM 3426</strain>
    </source>
</reference>
<dbReference type="Proteomes" id="UP001589647">
    <property type="component" value="Unassembled WGS sequence"/>
</dbReference>
<sequence length="46" mass="5163">MDFLAQVVQRRFHDGVEPPSSSAPEPPLPLPPRGRALNHAEQPAWY</sequence>
<accession>A0ABV5IUT8</accession>
<proteinExistence type="predicted"/>